<evidence type="ECO:0000313" key="2">
    <source>
        <dbReference type="Proteomes" id="UP001163152"/>
    </source>
</evidence>
<dbReference type="Proteomes" id="UP001163152">
    <property type="component" value="Chromosome"/>
</dbReference>
<accession>A0A9E8ZGJ7</accession>
<organism evidence="1 2">
    <name type="scientific">Thermocoleostomius sinensis A174</name>
    <dbReference type="NCBI Taxonomy" id="2016057"/>
    <lineage>
        <taxon>Bacteria</taxon>
        <taxon>Bacillati</taxon>
        <taxon>Cyanobacteriota</taxon>
        <taxon>Cyanophyceae</taxon>
        <taxon>Oculatellales</taxon>
        <taxon>Oculatellaceae</taxon>
        <taxon>Thermocoleostomius</taxon>
    </lineage>
</organism>
<dbReference type="InterPro" id="IPR009097">
    <property type="entry name" value="Cyclic_Pdiesterase"/>
</dbReference>
<keyword evidence="2" id="KW-1185">Reference proteome</keyword>
<reference evidence="1" key="1">
    <citation type="submission" date="2022-12" db="EMBL/GenBank/DDBJ databases">
        <title>Polyphasic identification of a Novel Hot-Spring Cyanobacterium Ocullathermofonsia sinensis gen nov. sp. nov. and Genomic Insights on its Adaptations to the Thermal Habitat.</title>
        <authorList>
            <person name="Daroch M."/>
            <person name="Tang J."/>
            <person name="Jiang Y."/>
        </authorList>
    </citation>
    <scope>NUCLEOTIDE SEQUENCE</scope>
    <source>
        <strain evidence="1">PKUAC-SCTA174</strain>
    </source>
</reference>
<dbReference type="SUPFAM" id="SSF55144">
    <property type="entry name" value="LigT-like"/>
    <property type="match status" value="1"/>
</dbReference>
<protein>
    <submittedName>
        <fullName evidence="1">DUF1868 domain-containing protein</fullName>
    </submittedName>
</protein>
<dbReference type="KEGG" id="tsin:OXH18_10340"/>
<dbReference type="EMBL" id="CP113797">
    <property type="protein sequence ID" value="WAL62361.1"/>
    <property type="molecule type" value="Genomic_DNA"/>
</dbReference>
<sequence>MDDTYQVYVNRVARMTLPEAFQSQVQYIQLSPKFQTLSDGTIQPAAFPGYTVISPPYMDDDRNTAFYHHLQHYQQRVLEQLEPGLLIPVPSNSFHFTLSDLIWASAFRHSQDEDPTFEQRLQDCVAQVFQKCEPMVRAEKPIYWQVIGLFLRTRALGVCLVPKDEDSYERVLQLRRMVYQSPDLIALGIEQQYNFTAHITLGYFGEPATTADHDTLAQSLIVLNDYWLESAEPAEIWVHRAELRKFDDMTRYYREPSWPVLEF</sequence>
<dbReference type="RefSeq" id="WP_268612677.1">
    <property type="nucleotide sequence ID" value="NZ_CP113797.1"/>
</dbReference>
<name>A0A9E8ZGJ7_9CYAN</name>
<proteinExistence type="predicted"/>
<dbReference type="AlphaFoldDB" id="A0A9E8ZGJ7"/>
<dbReference type="Gene3D" id="3.90.1140.10">
    <property type="entry name" value="Cyclic phosphodiesterase"/>
    <property type="match status" value="1"/>
</dbReference>
<gene>
    <name evidence="1" type="ORF">OXH18_10340</name>
</gene>
<evidence type="ECO:0000313" key="1">
    <source>
        <dbReference type="EMBL" id="WAL62361.1"/>
    </source>
</evidence>